<keyword evidence="2" id="KW-1185">Reference proteome</keyword>
<evidence type="ECO:0000313" key="2">
    <source>
        <dbReference type="Proteomes" id="UP000007463"/>
    </source>
</evidence>
<dbReference type="Proteomes" id="UP000007463">
    <property type="component" value="Chromosome"/>
</dbReference>
<dbReference type="EMBL" id="CP002542">
    <property type="protein sequence ID" value="AEA44802.1"/>
    <property type="molecule type" value="Genomic_DNA"/>
</dbReference>
<gene>
    <name evidence="1" type="ordered locus">Fluta_2822</name>
</gene>
<dbReference type="KEGG" id="fte:Fluta_2822"/>
<reference evidence="1 2" key="1">
    <citation type="journal article" date="2011" name="Stand. Genomic Sci.">
        <title>Complete genome sequence of the gliding freshwater bacterium Fluviicola taffensis type strain (RW262).</title>
        <authorList>
            <person name="Woyke T."/>
            <person name="Chertkov O."/>
            <person name="Lapidus A."/>
            <person name="Nolan M."/>
            <person name="Lucas S."/>
            <person name="Del Rio T.G."/>
            <person name="Tice H."/>
            <person name="Cheng J.F."/>
            <person name="Tapia R."/>
            <person name="Han C."/>
            <person name="Goodwin L."/>
            <person name="Pitluck S."/>
            <person name="Liolios K."/>
            <person name="Pagani I."/>
            <person name="Ivanova N."/>
            <person name="Huntemann M."/>
            <person name="Mavromatis K."/>
            <person name="Mikhailova N."/>
            <person name="Pati A."/>
            <person name="Chen A."/>
            <person name="Palaniappan K."/>
            <person name="Land M."/>
            <person name="Hauser L."/>
            <person name="Brambilla E.M."/>
            <person name="Rohde M."/>
            <person name="Mwirichia R."/>
            <person name="Sikorski J."/>
            <person name="Tindall B.J."/>
            <person name="Goker M."/>
            <person name="Bristow J."/>
            <person name="Eisen J.A."/>
            <person name="Markowitz V."/>
            <person name="Hugenholtz P."/>
            <person name="Klenk H.P."/>
            <person name="Kyrpides N.C."/>
        </authorList>
    </citation>
    <scope>NUCLEOTIDE SEQUENCE [LARGE SCALE GENOMIC DNA]</scope>
    <source>
        <strain evidence="2">DSM 16823 / RW262 / RW262</strain>
    </source>
</reference>
<proteinExistence type="predicted"/>
<name>F2IHM4_FLUTR</name>
<evidence type="ECO:0000313" key="1">
    <source>
        <dbReference type="EMBL" id="AEA44802.1"/>
    </source>
</evidence>
<dbReference type="HOGENOM" id="CLU_1872389_0_0_10"/>
<evidence type="ECO:0008006" key="3">
    <source>
        <dbReference type="Google" id="ProtNLM"/>
    </source>
</evidence>
<organism evidence="1 2">
    <name type="scientific">Fluviicola taffensis (strain DSM 16823 / NCIMB 13979 / RW262)</name>
    <dbReference type="NCBI Taxonomy" id="755732"/>
    <lineage>
        <taxon>Bacteria</taxon>
        <taxon>Pseudomonadati</taxon>
        <taxon>Bacteroidota</taxon>
        <taxon>Flavobacteriia</taxon>
        <taxon>Flavobacteriales</taxon>
        <taxon>Crocinitomicaceae</taxon>
        <taxon>Fluviicola</taxon>
    </lineage>
</organism>
<dbReference type="AlphaFoldDB" id="F2IHM4"/>
<sequence>MNHFTYPFLITLLSIFTTSCHRKAVHKTHPEFIGRWYHEETNGESWYIDMDEKSRGVIWVYGSDGNFSKDHNYGENPHKWRYNTKRQELTHGIISERFKVNQLPTVAETTIISGYDTIPIGKTYCIIKDDYYRKTE</sequence>
<protein>
    <recommendedName>
        <fullName evidence="3">Lipocalin-like domain-containing protein</fullName>
    </recommendedName>
</protein>
<accession>F2IHM4</accession>
<dbReference type="RefSeq" id="WP_013687571.1">
    <property type="nucleotide sequence ID" value="NC_015321.1"/>
</dbReference>
<reference evidence="2" key="2">
    <citation type="submission" date="2011-02" db="EMBL/GenBank/DDBJ databases">
        <title>The complete genome of Fluviicola taffensis DSM 16823.</title>
        <authorList>
            <consortium name="US DOE Joint Genome Institute (JGI-PGF)"/>
            <person name="Lucas S."/>
            <person name="Copeland A."/>
            <person name="Lapidus A."/>
            <person name="Bruce D."/>
            <person name="Goodwin L."/>
            <person name="Pitluck S."/>
            <person name="Kyrpides N."/>
            <person name="Mavromatis K."/>
            <person name="Ivanova N."/>
            <person name="Mikhailova N."/>
            <person name="Pagani I."/>
            <person name="Chertkov O."/>
            <person name="Detter J.C."/>
            <person name="Han C."/>
            <person name="Tapia R."/>
            <person name="Land M."/>
            <person name="Hauser L."/>
            <person name="Markowitz V."/>
            <person name="Cheng J.-F."/>
            <person name="Hugenholtz P."/>
            <person name="Woyke T."/>
            <person name="Wu D."/>
            <person name="Tindall B."/>
            <person name="Pomrenke H.G."/>
            <person name="Brambilla E."/>
            <person name="Klenk H.-P."/>
            <person name="Eisen J.A."/>
        </authorList>
    </citation>
    <scope>NUCLEOTIDE SEQUENCE [LARGE SCALE GENOMIC DNA]</scope>
    <source>
        <strain evidence="2">DSM 16823 / RW262 / RW262</strain>
    </source>
</reference>